<evidence type="ECO:0008006" key="2">
    <source>
        <dbReference type="Google" id="ProtNLM"/>
    </source>
</evidence>
<protein>
    <recommendedName>
        <fullName evidence="2">Transketolase C-terminal domain-containing protein</fullName>
    </recommendedName>
</protein>
<gene>
    <name evidence="1" type="ORF">S06H3_26825</name>
</gene>
<dbReference type="EMBL" id="BARV01015527">
    <property type="protein sequence ID" value="GAI31376.1"/>
    <property type="molecule type" value="Genomic_DNA"/>
</dbReference>
<dbReference type="Gene3D" id="3.40.50.920">
    <property type="match status" value="1"/>
</dbReference>
<sequence>MVATHHPVPMEFVAVKDTYARSGTTAELLKRYGLTAKDIEQAVGRAIKKKR</sequence>
<dbReference type="SUPFAM" id="SSF52922">
    <property type="entry name" value="TK C-terminal domain-like"/>
    <property type="match status" value="1"/>
</dbReference>
<dbReference type="InterPro" id="IPR009014">
    <property type="entry name" value="Transketo_C/PFOR_II"/>
</dbReference>
<dbReference type="AlphaFoldDB" id="X1NMD3"/>
<comment type="caution">
    <text evidence="1">The sequence shown here is derived from an EMBL/GenBank/DDBJ whole genome shotgun (WGS) entry which is preliminary data.</text>
</comment>
<proteinExistence type="predicted"/>
<organism evidence="1">
    <name type="scientific">marine sediment metagenome</name>
    <dbReference type="NCBI Taxonomy" id="412755"/>
    <lineage>
        <taxon>unclassified sequences</taxon>
        <taxon>metagenomes</taxon>
        <taxon>ecological metagenomes</taxon>
    </lineage>
</organism>
<name>X1NMD3_9ZZZZ</name>
<evidence type="ECO:0000313" key="1">
    <source>
        <dbReference type="EMBL" id="GAI31376.1"/>
    </source>
</evidence>
<accession>X1NMD3</accession>
<reference evidence="1" key="1">
    <citation type="journal article" date="2014" name="Front. Microbiol.">
        <title>High frequency of phylogenetically diverse reductive dehalogenase-homologous genes in deep subseafloor sedimentary metagenomes.</title>
        <authorList>
            <person name="Kawai M."/>
            <person name="Futagami T."/>
            <person name="Toyoda A."/>
            <person name="Takaki Y."/>
            <person name="Nishi S."/>
            <person name="Hori S."/>
            <person name="Arai W."/>
            <person name="Tsubouchi T."/>
            <person name="Morono Y."/>
            <person name="Uchiyama I."/>
            <person name="Ito T."/>
            <person name="Fujiyama A."/>
            <person name="Inagaki F."/>
            <person name="Takami H."/>
        </authorList>
    </citation>
    <scope>NUCLEOTIDE SEQUENCE</scope>
    <source>
        <strain evidence="1">Expedition CK06-06</strain>
    </source>
</reference>